<evidence type="ECO:0000256" key="1">
    <source>
        <dbReference type="ARBA" id="ARBA00008779"/>
    </source>
</evidence>
<dbReference type="PROSITE" id="PS00523">
    <property type="entry name" value="SULFATASE_1"/>
    <property type="match status" value="1"/>
</dbReference>
<keyword evidence="5" id="KW-0732">Signal</keyword>
<organism evidence="7 8">
    <name type="scientific">Paludisphaera mucosa</name>
    <dbReference type="NCBI Taxonomy" id="3030827"/>
    <lineage>
        <taxon>Bacteria</taxon>
        <taxon>Pseudomonadati</taxon>
        <taxon>Planctomycetota</taxon>
        <taxon>Planctomycetia</taxon>
        <taxon>Isosphaerales</taxon>
        <taxon>Isosphaeraceae</taxon>
        <taxon>Paludisphaera</taxon>
    </lineage>
</organism>
<sequence>MSRRRFSPTPASATCGLLLGWLTAGADLAGVTAQETKPAPPAADPARDVLPIPPPPFRGKVGRTAADSTPDFPRAVAAPKGSPNVLLIMTDDVGFGAASTFGGPIPTPTFDKLAKAGLRFNNFHTTALCSPSRAALITGRNHHTCASGVITEMGTGFPGYNTLMPKSCGTVAETLKQNGYNTSWFGKNHNVPDWQSSQAGPFDLWPTGLGFEYFYGFIGGDTDQWHPALFDGTKPIEAPNDPKYHLDADLADHAVAWIGQQNSLAPDKPFFAYYSPGLCHAPHHAPEEWIAKFKGKFDQGWDKLREETLARQIALGVVPAGTRLTPRPAEIPSWESRSGDEKKVYARMMEVYAACLAYADHNIGRVIQAVEDTGEMDNTVIIYQMGDNGASGEGTLQGLSNEIGVAANGVQETVPYLLSIMDDLGGPLAYNHYPVGWAHAMCSPFQWTKQVASHLGGTANNLVISWPRRIKDQGGLRQQFSHIIDVAPTILEAAGVAQPTMLNGVKQVPIEGVSLVYTFDDAKAPTRRPTQYFEMIGNRAVYHEGWMANTTPLRVPWINLGGDYKPDDFQWELYHVAEDFSQADDLAARNPEKLKELRAVFDREAKKYNVYPLDTRAAERLDPSIRPSLTRGRDTFTYYPGTIRVPEGAAPNVRNKDFAVTAEVQVPDGGADGVLATQGGRFGGWGLLVRDGRPEFAYAFSNQPQHKYRVASTEKLAPGAHTVKFAFHYDGPGYGKSGSGTLSVDGKEVAQGKIERTVPTRFSLDETFDVGMDTGTPVVEDYVDRMPFKFTGILKKVVVGLGKSSVAARDEKPLKDLADKASRTVE</sequence>
<dbReference type="EMBL" id="JARRAG010000002">
    <property type="protein sequence ID" value="MDG3007553.1"/>
    <property type="molecule type" value="Genomic_DNA"/>
</dbReference>
<dbReference type="Proteomes" id="UP001216907">
    <property type="component" value="Unassembled WGS sequence"/>
</dbReference>
<dbReference type="InterPro" id="IPR017850">
    <property type="entry name" value="Alkaline_phosphatase_core_sf"/>
</dbReference>
<evidence type="ECO:0000256" key="4">
    <source>
        <dbReference type="ARBA" id="ARBA00022837"/>
    </source>
</evidence>
<dbReference type="InterPro" id="IPR050738">
    <property type="entry name" value="Sulfatase"/>
</dbReference>
<dbReference type="CDD" id="cd16025">
    <property type="entry name" value="PAS_like"/>
    <property type="match status" value="1"/>
</dbReference>
<feature type="domain" description="Sulfatase N-terminal" evidence="6">
    <location>
        <begin position="83"/>
        <end position="496"/>
    </location>
</feature>
<dbReference type="SUPFAM" id="SSF53649">
    <property type="entry name" value="Alkaline phosphatase-like"/>
    <property type="match status" value="1"/>
</dbReference>
<dbReference type="GO" id="GO:0016787">
    <property type="term" value="F:hydrolase activity"/>
    <property type="evidence" value="ECO:0007669"/>
    <property type="project" value="UniProtKB-KW"/>
</dbReference>
<dbReference type="InterPro" id="IPR000917">
    <property type="entry name" value="Sulfatase_N"/>
</dbReference>
<reference evidence="7 8" key="1">
    <citation type="submission" date="2023-03" db="EMBL/GenBank/DDBJ databases">
        <title>Paludisphaera mucosa sp. nov. a novel planctomycete from northern fen.</title>
        <authorList>
            <person name="Ivanova A."/>
        </authorList>
    </citation>
    <scope>NUCLEOTIDE SEQUENCE [LARGE SCALE GENOMIC DNA]</scope>
    <source>
        <strain evidence="7 8">Pla2</strain>
    </source>
</reference>
<evidence type="ECO:0000313" key="7">
    <source>
        <dbReference type="EMBL" id="MDG3007553.1"/>
    </source>
</evidence>
<feature type="chain" id="PRO_5047256098" evidence="5">
    <location>
        <begin position="27"/>
        <end position="826"/>
    </location>
</feature>
<evidence type="ECO:0000256" key="2">
    <source>
        <dbReference type="ARBA" id="ARBA00022723"/>
    </source>
</evidence>
<evidence type="ECO:0000313" key="8">
    <source>
        <dbReference type="Proteomes" id="UP001216907"/>
    </source>
</evidence>
<name>A0ABT6FIZ9_9BACT</name>
<keyword evidence="4" id="KW-0106">Calcium</keyword>
<dbReference type="Gene3D" id="3.30.1120.10">
    <property type="match status" value="1"/>
</dbReference>
<dbReference type="PANTHER" id="PTHR42693">
    <property type="entry name" value="ARYLSULFATASE FAMILY MEMBER"/>
    <property type="match status" value="1"/>
</dbReference>
<gene>
    <name evidence="7" type="ORF">PZE19_27640</name>
</gene>
<dbReference type="EC" id="3.1.6.-" evidence="7"/>
<evidence type="ECO:0000256" key="3">
    <source>
        <dbReference type="ARBA" id="ARBA00022801"/>
    </source>
</evidence>
<accession>A0ABT6FIZ9</accession>
<dbReference type="Pfam" id="PF00884">
    <property type="entry name" value="Sulfatase"/>
    <property type="match status" value="1"/>
</dbReference>
<proteinExistence type="inferred from homology"/>
<evidence type="ECO:0000259" key="6">
    <source>
        <dbReference type="Pfam" id="PF00884"/>
    </source>
</evidence>
<evidence type="ECO:0000256" key="5">
    <source>
        <dbReference type="SAM" id="SignalP"/>
    </source>
</evidence>
<keyword evidence="2" id="KW-0479">Metal-binding</keyword>
<comment type="caution">
    <text evidence="7">The sequence shown here is derived from an EMBL/GenBank/DDBJ whole genome shotgun (WGS) entry which is preliminary data.</text>
</comment>
<comment type="similarity">
    <text evidence="1">Belongs to the sulfatase family.</text>
</comment>
<dbReference type="InterPro" id="IPR024607">
    <property type="entry name" value="Sulfatase_CS"/>
</dbReference>
<keyword evidence="3 7" id="KW-0378">Hydrolase</keyword>
<keyword evidence="8" id="KW-1185">Reference proteome</keyword>
<dbReference type="PANTHER" id="PTHR42693:SF43">
    <property type="entry name" value="BLL2667 PROTEIN"/>
    <property type="match status" value="1"/>
</dbReference>
<protein>
    <submittedName>
        <fullName evidence="7">Arylsulfatase</fullName>
        <ecNumber evidence="7">3.1.6.-</ecNumber>
    </submittedName>
</protein>
<feature type="signal peptide" evidence="5">
    <location>
        <begin position="1"/>
        <end position="26"/>
    </location>
</feature>
<dbReference type="RefSeq" id="WP_277863831.1">
    <property type="nucleotide sequence ID" value="NZ_JARRAG010000002.1"/>
</dbReference>
<dbReference type="Gene3D" id="3.40.720.10">
    <property type="entry name" value="Alkaline Phosphatase, subunit A"/>
    <property type="match status" value="1"/>
</dbReference>